<reference evidence="2 3" key="2">
    <citation type="journal article" date="2011" name="Stand. Genomic Sci.">
        <title>Complete genome sequence of Isosphaera pallida type strain (IS1B).</title>
        <authorList>
            <consortium name="US DOE Joint Genome Institute (JGI-PGF)"/>
            <person name="Goker M."/>
            <person name="Cleland D."/>
            <person name="Saunders E."/>
            <person name="Lapidus A."/>
            <person name="Nolan M."/>
            <person name="Lucas S."/>
            <person name="Hammon N."/>
            <person name="Deshpande S."/>
            <person name="Cheng J.F."/>
            <person name="Tapia R."/>
            <person name="Han C."/>
            <person name="Goodwin L."/>
            <person name="Pitluck S."/>
            <person name="Liolios K."/>
            <person name="Pagani I."/>
            <person name="Ivanova N."/>
            <person name="Mavromatis K."/>
            <person name="Pati A."/>
            <person name="Chen A."/>
            <person name="Palaniappan K."/>
            <person name="Land M."/>
            <person name="Hauser L."/>
            <person name="Chang Y.J."/>
            <person name="Jeffries C.D."/>
            <person name="Detter J.C."/>
            <person name="Beck B."/>
            <person name="Woyke T."/>
            <person name="Bristow J."/>
            <person name="Eisen J.A."/>
            <person name="Markowitz V."/>
            <person name="Hugenholtz P."/>
            <person name="Kyrpides N.C."/>
            <person name="Klenk H.P."/>
        </authorList>
    </citation>
    <scope>NUCLEOTIDE SEQUENCE [LARGE SCALE GENOMIC DNA]</scope>
    <source>
        <strain evidence="3">ATCC 43644 / DSM 9630 / IS1B</strain>
    </source>
</reference>
<name>E8R657_ISOPI</name>
<reference key="1">
    <citation type="submission" date="2010-11" db="EMBL/GenBank/DDBJ databases">
        <title>The complete sequence of chromosome of Isophaera pallida ATCC 43644.</title>
        <authorList>
            <consortium name="US DOE Joint Genome Institute (JGI-PGF)"/>
            <person name="Lucas S."/>
            <person name="Copeland A."/>
            <person name="Lapidus A."/>
            <person name="Bruce D."/>
            <person name="Goodwin L."/>
            <person name="Pitluck S."/>
            <person name="Kyrpides N."/>
            <person name="Mavromatis K."/>
            <person name="Pagani I."/>
            <person name="Ivanova N."/>
            <person name="Saunders E."/>
            <person name="Brettin T."/>
            <person name="Detter J.C."/>
            <person name="Han C."/>
            <person name="Tapia R."/>
            <person name="Land M."/>
            <person name="Hauser L."/>
            <person name="Markowitz V."/>
            <person name="Cheng J.-F."/>
            <person name="Hugenholtz P."/>
            <person name="Woyke T."/>
            <person name="Wu D."/>
            <person name="Eisen J.A."/>
        </authorList>
    </citation>
    <scope>NUCLEOTIDE SEQUENCE</scope>
    <source>
        <strain>ATCC 43644</strain>
    </source>
</reference>
<feature type="region of interest" description="Disordered" evidence="1">
    <location>
        <begin position="1"/>
        <end position="82"/>
    </location>
</feature>
<dbReference type="EMBL" id="CP002353">
    <property type="protein sequence ID" value="ADV60752.1"/>
    <property type="molecule type" value="Genomic_DNA"/>
</dbReference>
<dbReference type="KEGG" id="ipa:Isop_0155"/>
<dbReference type="OrthoDB" id="266522at2"/>
<dbReference type="eggNOG" id="ENOG50336V4">
    <property type="taxonomic scope" value="Bacteria"/>
</dbReference>
<organism evidence="2 3">
    <name type="scientific">Isosphaera pallida (strain ATCC 43644 / DSM 9630 / IS1B)</name>
    <dbReference type="NCBI Taxonomy" id="575540"/>
    <lineage>
        <taxon>Bacteria</taxon>
        <taxon>Pseudomonadati</taxon>
        <taxon>Planctomycetota</taxon>
        <taxon>Planctomycetia</taxon>
        <taxon>Isosphaerales</taxon>
        <taxon>Isosphaeraceae</taxon>
        <taxon>Isosphaera</taxon>
    </lineage>
</organism>
<dbReference type="Proteomes" id="UP000008631">
    <property type="component" value="Chromosome"/>
</dbReference>
<gene>
    <name evidence="2" type="ordered locus">Isop_0155</name>
</gene>
<feature type="compositionally biased region" description="Pro residues" evidence="1">
    <location>
        <begin position="1"/>
        <end position="15"/>
    </location>
</feature>
<dbReference type="AlphaFoldDB" id="E8R657"/>
<evidence type="ECO:0000256" key="1">
    <source>
        <dbReference type="SAM" id="MobiDB-lite"/>
    </source>
</evidence>
<accession>E8R657</accession>
<proteinExistence type="predicted"/>
<sequence>MTQVPDPTPSLPPTSKPRDKDKAKLKEKEDKDKEKESPTTGGSLTGSGSDRSASEREWTNRKASEQAIRAANARRNSGRRRFIDPTTCERDYSSDELEFMQAMQEYKKKSGRMFPTWSEVLEVLRSLGYEKSGDLNDFDLMKSSPGGSTPGSQPRA</sequence>
<protein>
    <submittedName>
        <fullName evidence="2">Uncharacterized protein</fullName>
    </submittedName>
</protein>
<evidence type="ECO:0000313" key="2">
    <source>
        <dbReference type="EMBL" id="ADV60752.1"/>
    </source>
</evidence>
<feature type="compositionally biased region" description="Low complexity" evidence="1">
    <location>
        <begin position="143"/>
        <end position="156"/>
    </location>
</feature>
<dbReference type="RefSeq" id="WP_013563041.1">
    <property type="nucleotide sequence ID" value="NC_014962.1"/>
</dbReference>
<feature type="compositionally biased region" description="Low complexity" evidence="1">
    <location>
        <begin position="38"/>
        <end position="49"/>
    </location>
</feature>
<keyword evidence="3" id="KW-1185">Reference proteome</keyword>
<feature type="compositionally biased region" description="Basic and acidic residues" evidence="1">
    <location>
        <begin position="16"/>
        <end position="37"/>
    </location>
</feature>
<feature type="region of interest" description="Disordered" evidence="1">
    <location>
        <begin position="134"/>
        <end position="156"/>
    </location>
</feature>
<dbReference type="HOGENOM" id="CLU_1684201_0_0_0"/>
<feature type="compositionally biased region" description="Basic and acidic residues" evidence="1">
    <location>
        <begin position="52"/>
        <end position="64"/>
    </location>
</feature>
<evidence type="ECO:0000313" key="3">
    <source>
        <dbReference type="Proteomes" id="UP000008631"/>
    </source>
</evidence>
<dbReference type="InParanoid" id="E8R657"/>